<geneLocation type="plasmid" evidence="1 2">
    <name>pQBR103</name>
</geneLocation>
<sequence>MDALLIRVSTNQERNMEHIITPGNKWIPAAKVVAETPTTGDESGFYKRFAGGIHFYALDGQVFACLVTNRHGERFFVTATARVEGIFFMHSTCSITEKKLGLTGLGLRAELELASNIVDELDTLKANGTMLKLGVTFDQYVSMANRETTTQECLAAFHKAGLTTELKGIEDDGYLLATRLGRTMLHAACYQNASGMWVKTPDKIAA</sequence>
<protein>
    <submittedName>
        <fullName evidence="1">Uncharacterized protein</fullName>
    </submittedName>
</protein>
<dbReference type="AlphaFoldDB" id="A4V769"/>
<accession>A4V769</accession>
<keyword evidence="1" id="KW-0614">Plasmid</keyword>
<gene>
    <name evidence="1" type="ordered locus">pQBR0348</name>
</gene>
<organism evidence="1 2">
    <name type="scientific">Pseudomonas fluorescens (strain SBW25)</name>
    <dbReference type="NCBI Taxonomy" id="216595"/>
    <lineage>
        <taxon>Bacteria</taxon>
        <taxon>Pseudomonadati</taxon>
        <taxon>Pseudomonadota</taxon>
        <taxon>Gammaproteobacteria</taxon>
        <taxon>Pseudomonadales</taxon>
        <taxon>Pseudomonadaceae</taxon>
        <taxon>Pseudomonas</taxon>
    </lineage>
</organism>
<name>A4V769_PSEFS</name>
<evidence type="ECO:0000313" key="2">
    <source>
        <dbReference type="Proteomes" id="UP000002332"/>
    </source>
</evidence>
<dbReference type="Proteomes" id="UP000002332">
    <property type="component" value="Plasmid pQBR103"/>
</dbReference>
<dbReference type="EMBL" id="AM235768">
    <property type="protein sequence ID" value="CAM96380.1"/>
    <property type="molecule type" value="Genomic_DNA"/>
</dbReference>
<reference evidence="1 2" key="1">
    <citation type="journal article" date="2007" name="ISME J.">
        <title>Sequence-based analysis of pQBR103; a representative of a unique, transfer-proficient mega plasmid resident in the microbial community of sugar beet.</title>
        <authorList>
            <person name="Tett A."/>
            <person name="Spiers A.J."/>
            <person name="Crossman L.C."/>
            <person name="Ager D."/>
            <person name="Ciric L."/>
            <person name="Dow J.M."/>
            <person name="Fry J.C."/>
            <person name="Harris D."/>
            <person name="Lilley A."/>
            <person name="Oliver A."/>
            <person name="Parkhill J."/>
            <person name="Quail M.A."/>
            <person name="Rainey P.B."/>
            <person name="Saunders N.J."/>
            <person name="Seeger K."/>
            <person name="Snyder L.A.S."/>
            <person name="Squares R."/>
            <person name="Thomas C.M."/>
            <person name="Turner S.L."/>
            <person name="Zhang X.-X."/>
            <person name="Field D."/>
            <person name="Bailey M.J."/>
        </authorList>
    </citation>
    <scope>NUCLEOTIDE SEQUENCE [LARGE SCALE GENOMIC DNA]</scope>
    <source>
        <strain evidence="1 2">SBW25</strain>
    </source>
</reference>
<proteinExistence type="predicted"/>
<evidence type="ECO:0000313" key="1">
    <source>
        <dbReference type="EMBL" id="CAM96380.1"/>
    </source>
</evidence>
<dbReference type="PATRIC" id="fig|216595.4.peg.186"/>